<organism evidence="2 3">
    <name type="scientific">Brassica cretica</name>
    <name type="common">Mustard</name>
    <dbReference type="NCBI Taxonomy" id="69181"/>
    <lineage>
        <taxon>Eukaryota</taxon>
        <taxon>Viridiplantae</taxon>
        <taxon>Streptophyta</taxon>
        <taxon>Embryophyta</taxon>
        <taxon>Tracheophyta</taxon>
        <taxon>Spermatophyta</taxon>
        <taxon>Magnoliopsida</taxon>
        <taxon>eudicotyledons</taxon>
        <taxon>Gunneridae</taxon>
        <taxon>Pentapetalae</taxon>
        <taxon>rosids</taxon>
        <taxon>malvids</taxon>
        <taxon>Brassicales</taxon>
        <taxon>Brassicaceae</taxon>
        <taxon>Brassiceae</taxon>
        <taxon>Brassica</taxon>
    </lineage>
</organism>
<feature type="compositionally biased region" description="Basic and acidic residues" evidence="1">
    <location>
        <begin position="35"/>
        <end position="64"/>
    </location>
</feature>
<feature type="compositionally biased region" description="Basic and acidic residues" evidence="1">
    <location>
        <begin position="1"/>
        <end position="15"/>
    </location>
</feature>
<dbReference type="Proteomes" id="UP000712281">
    <property type="component" value="Unassembled WGS sequence"/>
</dbReference>
<accession>A0A8S9HHJ7</accession>
<dbReference type="AlphaFoldDB" id="A0A8S9HHJ7"/>
<gene>
    <name evidence="2" type="ORF">F2Q68_00018327</name>
</gene>
<dbReference type="EMBL" id="QGKW02001940">
    <property type="protein sequence ID" value="KAF2557459.1"/>
    <property type="molecule type" value="Genomic_DNA"/>
</dbReference>
<sequence>MERRGAVEERWRDEQSTDGNAEESQRSKHMQSRRGKLERQSVVEERERGETPSDFFSRKNEKNAQRTHVPQDPALYGP</sequence>
<evidence type="ECO:0000256" key="1">
    <source>
        <dbReference type="SAM" id="MobiDB-lite"/>
    </source>
</evidence>
<name>A0A8S9HHJ7_BRACR</name>
<evidence type="ECO:0000313" key="2">
    <source>
        <dbReference type="EMBL" id="KAF2557459.1"/>
    </source>
</evidence>
<protein>
    <submittedName>
        <fullName evidence="2">Uncharacterized protein</fullName>
    </submittedName>
</protein>
<comment type="caution">
    <text evidence="2">The sequence shown here is derived from an EMBL/GenBank/DDBJ whole genome shotgun (WGS) entry which is preliminary data.</text>
</comment>
<feature type="region of interest" description="Disordered" evidence="1">
    <location>
        <begin position="1"/>
        <end position="78"/>
    </location>
</feature>
<reference evidence="2" key="1">
    <citation type="submission" date="2019-12" db="EMBL/GenBank/DDBJ databases">
        <title>Genome sequencing and annotation of Brassica cretica.</title>
        <authorList>
            <person name="Studholme D.J."/>
            <person name="Sarris P.F."/>
        </authorList>
    </citation>
    <scope>NUCLEOTIDE SEQUENCE</scope>
    <source>
        <strain evidence="2">PFS-001/15</strain>
        <tissue evidence="2">Leaf</tissue>
    </source>
</reference>
<evidence type="ECO:0000313" key="3">
    <source>
        <dbReference type="Proteomes" id="UP000712281"/>
    </source>
</evidence>
<proteinExistence type="predicted"/>